<gene>
    <name evidence="3" type="ORF">AK812_SmicGene33568</name>
</gene>
<accession>A0A1Q9CR98</accession>
<dbReference type="Proteomes" id="UP000186817">
    <property type="component" value="Unassembled WGS sequence"/>
</dbReference>
<sequence>MFESRATTLALLGFCLSHLALASTLPARGPSIRLPGGRVLETRLHPDARPEIVAAFMANVPFQSFIFHTVSSGRNLVFLMPTSGDQFRMKSLPGEGLKARSSSDAGTLFFRHDQMCVLTYGYSRDHESFLPPVLYVEAKDLPLLQTFGGEVWEGQLRGERKTPFIFTFTSDVAAGVSVPVPSFKDEMTGNQKVDEAVAFIRSQTWRHWLEPPQELVHLLSTGDSRGQEGTEGYIFPPMVIGNGVMMVLSTYAHSGVLNVLASLLENKSIGKDDIILLQQLVKRVADTNLPYLRSLSLDTICGGFDRFFGAWDQAETAAEVRRLVGAISLFGALMHGWFVFLFPYRLGTELRRQAPRFDSWFSTEPSEDTFRVPLRFREGRGLGVATWSVGTPSERENFKASSRLPASLPALTPNSLPLIVGVQPSAVSISLNDLAVLSRGLVEEHLSAKGAILFRNLPVSTFSEAGSFISSLGYTMYHDPSGRERVAEGLYHSSLAVPADINIAPHQEHIVSNKPPSKLFLFCQSPSVDGGETPLAHAGDVWDWLQSTTQAQLRRRGVRFEMVRGNAGDPGNPVQFTRSWQEHFSTDDLQTAINKAKKDFNGTFEVDDHGNIILRSGFLLPVKVVQGREIFSSQLQNVYSLRWLWGDADEYVPDDILEDVMSAVWNAATVFRWKAGDLLVVDNVKVLHGRLSYQGDRDMAVGLTHD</sequence>
<protein>
    <submittedName>
        <fullName evidence="3">Clavaminate synthase-like protein</fullName>
    </submittedName>
</protein>
<feature type="domain" description="Cucumopine synthase C-terminal helical bundle" evidence="2">
    <location>
        <begin position="194"/>
        <end position="338"/>
    </location>
</feature>
<proteinExistence type="predicted"/>
<dbReference type="InterPro" id="IPR040602">
    <property type="entry name" value="Cucumopine_C"/>
</dbReference>
<reference evidence="3 4" key="1">
    <citation type="submission" date="2016-02" db="EMBL/GenBank/DDBJ databases">
        <title>Genome analysis of coral dinoflagellate symbionts highlights evolutionary adaptations to a symbiotic lifestyle.</title>
        <authorList>
            <person name="Aranda M."/>
            <person name="Li Y."/>
            <person name="Liew Y.J."/>
            <person name="Baumgarten S."/>
            <person name="Simakov O."/>
            <person name="Wilson M."/>
            <person name="Piel J."/>
            <person name="Ashoor H."/>
            <person name="Bougouffa S."/>
            <person name="Bajic V.B."/>
            <person name="Ryu T."/>
            <person name="Ravasi T."/>
            <person name="Bayer T."/>
            <person name="Micklem G."/>
            <person name="Kim H."/>
            <person name="Bhak J."/>
            <person name="Lajeunesse T.C."/>
            <person name="Voolstra C.R."/>
        </authorList>
    </citation>
    <scope>NUCLEOTIDE SEQUENCE [LARGE SCALE GENOMIC DNA]</scope>
    <source>
        <strain evidence="3 4">CCMP2467</strain>
    </source>
</reference>
<dbReference type="InterPro" id="IPR042098">
    <property type="entry name" value="TauD-like_sf"/>
</dbReference>
<dbReference type="Gene3D" id="2.40.100.20">
    <property type="match status" value="1"/>
</dbReference>
<dbReference type="InterPro" id="IPR050411">
    <property type="entry name" value="AlphaKG_dependent_hydroxylases"/>
</dbReference>
<dbReference type="Pfam" id="PF02668">
    <property type="entry name" value="TauD"/>
    <property type="match status" value="1"/>
</dbReference>
<evidence type="ECO:0000259" key="2">
    <source>
        <dbReference type="Pfam" id="PF18631"/>
    </source>
</evidence>
<dbReference type="Gene3D" id="3.60.130.10">
    <property type="entry name" value="Clavaminate synthase-like"/>
    <property type="match status" value="1"/>
</dbReference>
<dbReference type="InterPro" id="IPR003819">
    <property type="entry name" value="TauD/TfdA-like"/>
</dbReference>
<feature type="domain" description="TauD/TfdA-like" evidence="1">
    <location>
        <begin position="425"/>
        <end position="699"/>
    </location>
</feature>
<dbReference type="GO" id="GO:0016491">
    <property type="term" value="F:oxidoreductase activity"/>
    <property type="evidence" value="ECO:0007669"/>
    <property type="project" value="InterPro"/>
</dbReference>
<dbReference type="Pfam" id="PF18631">
    <property type="entry name" value="Cucumopine_C"/>
    <property type="match status" value="1"/>
</dbReference>
<dbReference type="AlphaFoldDB" id="A0A1Q9CR98"/>
<keyword evidence="4" id="KW-1185">Reference proteome</keyword>
<dbReference type="EMBL" id="LSRX01000977">
    <property type="protein sequence ID" value="OLP85440.1"/>
    <property type="molecule type" value="Genomic_DNA"/>
</dbReference>
<organism evidence="3 4">
    <name type="scientific">Symbiodinium microadriaticum</name>
    <name type="common">Dinoflagellate</name>
    <name type="synonym">Zooxanthella microadriatica</name>
    <dbReference type="NCBI Taxonomy" id="2951"/>
    <lineage>
        <taxon>Eukaryota</taxon>
        <taxon>Sar</taxon>
        <taxon>Alveolata</taxon>
        <taxon>Dinophyceae</taxon>
        <taxon>Suessiales</taxon>
        <taxon>Symbiodiniaceae</taxon>
        <taxon>Symbiodinium</taxon>
    </lineage>
</organism>
<dbReference type="PANTHER" id="PTHR10696:SF21">
    <property type="entry name" value="TAUD_TFDA-LIKE DOMAIN-CONTAINING PROTEIN"/>
    <property type="match status" value="1"/>
</dbReference>
<dbReference type="SUPFAM" id="SSF51197">
    <property type="entry name" value="Clavaminate synthase-like"/>
    <property type="match status" value="1"/>
</dbReference>
<evidence type="ECO:0000313" key="3">
    <source>
        <dbReference type="EMBL" id="OLP85440.1"/>
    </source>
</evidence>
<dbReference type="PANTHER" id="PTHR10696">
    <property type="entry name" value="GAMMA-BUTYROBETAINE HYDROXYLASE-RELATED"/>
    <property type="match status" value="1"/>
</dbReference>
<evidence type="ECO:0000313" key="4">
    <source>
        <dbReference type="Proteomes" id="UP000186817"/>
    </source>
</evidence>
<name>A0A1Q9CR98_SYMMI</name>
<dbReference type="OrthoDB" id="408743at2759"/>
<evidence type="ECO:0000259" key="1">
    <source>
        <dbReference type="Pfam" id="PF02668"/>
    </source>
</evidence>
<comment type="caution">
    <text evidence="3">The sequence shown here is derived from an EMBL/GenBank/DDBJ whole genome shotgun (WGS) entry which is preliminary data.</text>
</comment>